<dbReference type="AlphaFoldDB" id="A0AAV4Q9M9"/>
<evidence type="ECO:0000313" key="2">
    <source>
        <dbReference type="EMBL" id="GIY06165.1"/>
    </source>
</evidence>
<evidence type="ECO:0000256" key="1">
    <source>
        <dbReference type="SAM" id="MobiDB-lite"/>
    </source>
</evidence>
<protein>
    <submittedName>
        <fullName evidence="2">Uncharacterized protein</fullName>
    </submittedName>
</protein>
<feature type="region of interest" description="Disordered" evidence="1">
    <location>
        <begin position="1"/>
        <end position="88"/>
    </location>
</feature>
<comment type="caution">
    <text evidence="2">The sequence shown here is derived from an EMBL/GenBank/DDBJ whole genome shotgun (WGS) entry which is preliminary data.</text>
</comment>
<sequence length="141" mass="15757">MLSESFRPPPDASSAHSNRNPHLINKKKTKKERTEHFPGIQNGFLQRGGPTRNRRPFSRNSRCDVGCGSTPFRTHPSPFRGKSRPRQAVPGIAAVGRLLTRLDGSGKAGYFSLKNHEIGRIWTFFSLSLHCQTSSRQTDSV</sequence>
<evidence type="ECO:0000313" key="3">
    <source>
        <dbReference type="Proteomes" id="UP001054837"/>
    </source>
</evidence>
<keyword evidence="3" id="KW-1185">Reference proteome</keyword>
<dbReference type="Proteomes" id="UP001054837">
    <property type="component" value="Unassembled WGS sequence"/>
</dbReference>
<gene>
    <name evidence="2" type="ORF">CDAR_252181</name>
</gene>
<organism evidence="2 3">
    <name type="scientific">Caerostris darwini</name>
    <dbReference type="NCBI Taxonomy" id="1538125"/>
    <lineage>
        <taxon>Eukaryota</taxon>
        <taxon>Metazoa</taxon>
        <taxon>Ecdysozoa</taxon>
        <taxon>Arthropoda</taxon>
        <taxon>Chelicerata</taxon>
        <taxon>Arachnida</taxon>
        <taxon>Araneae</taxon>
        <taxon>Araneomorphae</taxon>
        <taxon>Entelegynae</taxon>
        <taxon>Araneoidea</taxon>
        <taxon>Araneidae</taxon>
        <taxon>Caerostris</taxon>
    </lineage>
</organism>
<name>A0AAV4Q9M9_9ARAC</name>
<accession>A0AAV4Q9M9</accession>
<reference evidence="2 3" key="1">
    <citation type="submission" date="2021-06" db="EMBL/GenBank/DDBJ databases">
        <title>Caerostris darwini draft genome.</title>
        <authorList>
            <person name="Kono N."/>
            <person name="Arakawa K."/>
        </authorList>
    </citation>
    <scope>NUCLEOTIDE SEQUENCE [LARGE SCALE GENOMIC DNA]</scope>
</reference>
<dbReference type="EMBL" id="BPLQ01004179">
    <property type="protein sequence ID" value="GIY06165.1"/>
    <property type="molecule type" value="Genomic_DNA"/>
</dbReference>
<proteinExistence type="predicted"/>